<accession>A0ABY6Z2L3</accession>
<dbReference type="PIRSF" id="PIRSF003230">
    <property type="entry name" value="YbgC"/>
    <property type="match status" value="1"/>
</dbReference>
<dbReference type="Pfam" id="PF13279">
    <property type="entry name" value="4HBT_2"/>
    <property type="match status" value="1"/>
</dbReference>
<dbReference type="Proteomes" id="UP001164803">
    <property type="component" value="Chromosome"/>
</dbReference>
<dbReference type="Gene3D" id="3.10.129.10">
    <property type="entry name" value="Hotdog Thioesterase"/>
    <property type="match status" value="1"/>
</dbReference>
<dbReference type="PANTHER" id="PTHR31793">
    <property type="entry name" value="4-HYDROXYBENZOYL-COA THIOESTERASE FAMILY MEMBER"/>
    <property type="match status" value="1"/>
</dbReference>
<dbReference type="InterPro" id="IPR006684">
    <property type="entry name" value="YbgC/YbaW"/>
</dbReference>
<protein>
    <submittedName>
        <fullName evidence="3">Acyl-CoA thioesterase</fullName>
    </submittedName>
</protein>
<dbReference type="PANTHER" id="PTHR31793:SF27">
    <property type="entry name" value="NOVEL THIOESTERASE SUPERFAMILY DOMAIN AND SAPOSIN A-TYPE DOMAIN CONTAINING PROTEIN (0610012H03RIK)"/>
    <property type="match status" value="1"/>
</dbReference>
<dbReference type="InterPro" id="IPR029069">
    <property type="entry name" value="HotDog_dom_sf"/>
</dbReference>
<reference evidence="3" key="1">
    <citation type="submission" date="2022-08" db="EMBL/GenBank/DDBJ databases">
        <title>Alicyclobacillus dauci DSM2870, complete genome.</title>
        <authorList>
            <person name="Wang Q."/>
            <person name="Cai R."/>
            <person name="Wang Z."/>
        </authorList>
    </citation>
    <scope>NUCLEOTIDE SEQUENCE</scope>
    <source>
        <strain evidence="3">DSM 28700</strain>
    </source>
</reference>
<proteinExistence type="inferred from homology"/>
<evidence type="ECO:0000256" key="2">
    <source>
        <dbReference type="ARBA" id="ARBA00022801"/>
    </source>
</evidence>
<keyword evidence="2" id="KW-0378">Hydrolase</keyword>
<dbReference type="NCBIfam" id="TIGR00051">
    <property type="entry name" value="YbgC/FadM family acyl-CoA thioesterase"/>
    <property type="match status" value="1"/>
</dbReference>
<organism evidence="3 4">
    <name type="scientific">Alicyclobacillus dauci</name>
    <dbReference type="NCBI Taxonomy" id="1475485"/>
    <lineage>
        <taxon>Bacteria</taxon>
        <taxon>Bacillati</taxon>
        <taxon>Bacillota</taxon>
        <taxon>Bacilli</taxon>
        <taxon>Bacillales</taxon>
        <taxon>Alicyclobacillaceae</taxon>
        <taxon>Alicyclobacillus</taxon>
    </lineage>
</organism>
<dbReference type="RefSeq" id="WP_268043874.1">
    <property type="nucleotide sequence ID" value="NZ_CP104064.1"/>
</dbReference>
<evidence type="ECO:0000313" key="3">
    <source>
        <dbReference type="EMBL" id="WAH36524.1"/>
    </source>
</evidence>
<evidence type="ECO:0000256" key="1">
    <source>
        <dbReference type="ARBA" id="ARBA00005953"/>
    </source>
</evidence>
<dbReference type="InterPro" id="IPR050563">
    <property type="entry name" value="4-hydroxybenzoyl-CoA_TE"/>
</dbReference>
<comment type="similarity">
    <text evidence="1">Belongs to the 4-hydroxybenzoyl-CoA thioesterase family.</text>
</comment>
<sequence>MFVSETEIEVRYAETDQMGVVYHANYIIWFEIGRTKLVKDFGLNYLDMEDAGYLAPVLDVQATFKRPVKYGEMATVRTWVEFYNGIKTIYGYEILNEDNELCVSGTTTHVVVAKDSFRPVSMRKVFPNWDEIYERNKK</sequence>
<keyword evidence="4" id="KW-1185">Reference proteome</keyword>
<name>A0ABY6Z2L3_9BACL</name>
<gene>
    <name evidence="3" type="ORF">NZD86_20315</name>
</gene>
<dbReference type="CDD" id="cd00586">
    <property type="entry name" value="4HBT"/>
    <property type="match status" value="1"/>
</dbReference>
<dbReference type="SUPFAM" id="SSF54637">
    <property type="entry name" value="Thioesterase/thiol ester dehydrase-isomerase"/>
    <property type="match status" value="1"/>
</dbReference>
<evidence type="ECO:0000313" key="4">
    <source>
        <dbReference type="Proteomes" id="UP001164803"/>
    </source>
</evidence>
<dbReference type="EMBL" id="CP104064">
    <property type="protein sequence ID" value="WAH36524.1"/>
    <property type="molecule type" value="Genomic_DNA"/>
</dbReference>